<evidence type="ECO:0000313" key="3">
    <source>
        <dbReference type="Proteomes" id="UP000193067"/>
    </source>
</evidence>
<organism evidence="2 3">
    <name type="scientific">Trametes coccinea (strain BRFM310)</name>
    <name type="common">Pycnoporus coccineus</name>
    <dbReference type="NCBI Taxonomy" id="1353009"/>
    <lineage>
        <taxon>Eukaryota</taxon>
        <taxon>Fungi</taxon>
        <taxon>Dikarya</taxon>
        <taxon>Basidiomycota</taxon>
        <taxon>Agaricomycotina</taxon>
        <taxon>Agaricomycetes</taxon>
        <taxon>Polyporales</taxon>
        <taxon>Polyporaceae</taxon>
        <taxon>Trametes</taxon>
    </lineage>
</organism>
<dbReference type="Pfam" id="PF07717">
    <property type="entry name" value="OB_NTP_bind"/>
    <property type="match status" value="1"/>
</dbReference>
<sequence length="85" mass="9973">MERFDLPIVTKIYNSPTRQYDSIRKALICGFFTQVAHKEGHKGTYVTVKDHQQVAWLHPSTVLDHSPEWVLFDECTMTTKSYFRP</sequence>
<dbReference type="AlphaFoldDB" id="A0A1Y2IQM6"/>
<gene>
    <name evidence="2" type="ORF">PYCCODRAFT_1466778</name>
</gene>
<dbReference type="InterPro" id="IPR011709">
    <property type="entry name" value="DEAD-box_helicase_OB_fold"/>
</dbReference>
<protein>
    <recommendedName>
        <fullName evidence="1">DEAD-box helicase OB fold domain-containing protein</fullName>
    </recommendedName>
</protein>
<dbReference type="Proteomes" id="UP000193067">
    <property type="component" value="Unassembled WGS sequence"/>
</dbReference>
<evidence type="ECO:0000259" key="1">
    <source>
        <dbReference type="Pfam" id="PF07717"/>
    </source>
</evidence>
<accession>A0A1Y2IQM6</accession>
<feature type="domain" description="DEAD-box helicase OB fold" evidence="1">
    <location>
        <begin position="23"/>
        <end position="84"/>
    </location>
</feature>
<reference evidence="2 3" key="1">
    <citation type="journal article" date="2015" name="Biotechnol. Biofuels">
        <title>Enhanced degradation of softwood versus hardwood by the white-rot fungus Pycnoporus coccineus.</title>
        <authorList>
            <person name="Couturier M."/>
            <person name="Navarro D."/>
            <person name="Chevret D."/>
            <person name="Henrissat B."/>
            <person name="Piumi F."/>
            <person name="Ruiz-Duenas F.J."/>
            <person name="Martinez A.T."/>
            <person name="Grigoriev I.V."/>
            <person name="Riley R."/>
            <person name="Lipzen A."/>
            <person name="Berrin J.G."/>
            <person name="Master E.R."/>
            <person name="Rosso M.N."/>
        </authorList>
    </citation>
    <scope>NUCLEOTIDE SEQUENCE [LARGE SCALE GENOMIC DNA]</scope>
    <source>
        <strain evidence="2 3">BRFM310</strain>
    </source>
</reference>
<dbReference type="STRING" id="1353009.A0A1Y2IQM6"/>
<name>A0A1Y2IQM6_TRAC3</name>
<dbReference type="OrthoDB" id="10253254at2759"/>
<dbReference type="EMBL" id="KZ084100">
    <property type="protein sequence ID" value="OSD03387.1"/>
    <property type="molecule type" value="Genomic_DNA"/>
</dbReference>
<evidence type="ECO:0000313" key="2">
    <source>
        <dbReference type="EMBL" id="OSD03387.1"/>
    </source>
</evidence>
<keyword evidence="3" id="KW-1185">Reference proteome</keyword>
<proteinExistence type="predicted"/>